<dbReference type="Gene3D" id="1.20.58.390">
    <property type="entry name" value="Neurotransmitter-gated ion-channel transmembrane domain"/>
    <property type="match status" value="1"/>
</dbReference>
<dbReference type="AlphaFoldDB" id="J9E4B2"/>
<comment type="caution">
    <text evidence="3">The sequence shown here is derived from an EMBL/GenBank/DDBJ whole genome shotgun (WGS) entry which is preliminary data.</text>
</comment>
<keyword evidence="2" id="KW-0812">Transmembrane</keyword>
<evidence type="ECO:0000313" key="3">
    <source>
        <dbReference type="EMBL" id="EJW70209.1"/>
    </source>
</evidence>
<accession>J9E4B2</accession>
<name>J9E4B2_WUCBA</name>
<gene>
    <name evidence="3" type="ORF">WUBG_18888</name>
</gene>
<evidence type="ECO:0000256" key="2">
    <source>
        <dbReference type="SAM" id="Phobius"/>
    </source>
</evidence>
<organism evidence="3 4">
    <name type="scientific">Wuchereria bancrofti</name>
    <dbReference type="NCBI Taxonomy" id="6293"/>
    <lineage>
        <taxon>Eukaryota</taxon>
        <taxon>Metazoa</taxon>
        <taxon>Ecdysozoa</taxon>
        <taxon>Nematoda</taxon>
        <taxon>Chromadorea</taxon>
        <taxon>Rhabditida</taxon>
        <taxon>Spirurina</taxon>
        <taxon>Spiruromorpha</taxon>
        <taxon>Filarioidea</taxon>
        <taxon>Onchocercidae</taxon>
        <taxon>Wuchereria</taxon>
    </lineage>
</organism>
<dbReference type="GO" id="GO:0016020">
    <property type="term" value="C:membrane"/>
    <property type="evidence" value="ECO:0007669"/>
    <property type="project" value="InterPro"/>
</dbReference>
<dbReference type="InterPro" id="IPR036719">
    <property type="entry name" value="Neuro-gated_channel_TM_sf"/>
</dbReference>
<protein>
    <recommendedName>
        <fullName evidence="5">Neurotransmitter-gated ion-channel transmembrane domain-containing protein</fullName>
    </recommendedName>
</protein>
<feature type="transmembrane region" description="Helical" evidence="2">
    <location>
        <begin position="51"/>
        <end position="70"/>
    </location>
</feature>
<dbReference type="GO" id="GO:0006811">
    <property type="term" value="P:monoatomic ion transport"/>
    <property type="evidence" value="ECO:0007669"/>
    <property type="project" value="InterPro"/>
</dbReference>
<dbReference type="InterPro" id="IPR038050">
    <property type="entry name" value="Neuro_actylchol_rec"/>
</dbReference>
<feature type="region of interest" description="Disordered" evidence="1">
    <location>
        <begin position="1"/>
        <end position="24"/>
    </location>
</feature>
<proteinExistence type="predicted"/>
<dbReference type="SUPFAM" id="SSF90112">
    <property type="entry name" value="Neurotransmitter-gated ion-channel transmembrane pore"/>
    <property type="match status" value="1"/>
</dbReference>
<sequence>MSSSTIRSNQKEETLLLNSNDNHTSRNQLRKAHLSFQKYASSWTADRIDRISIILFPSLFTVFNIVYWSYYLSR</sequence>
<dbReference type="Proteomes" id="UP000004810">
    <property type="component" value="Unassembled WGS sequence"/>
</dbReference>
<evidence type="ECO:0000256" key="1">
    <source>
        <dbReference type="SAM" id="MobiDB-lite"/>
    </source>
</evidence>
<feature type="non-terminal residue" evidence="3">
    <location>
        <position position="74"/>
    </location>
</feature>
<reference evidence="4" key="1">
    <citation type="submission" date="2012-08" db="EMBL/GenBank/DDBJ databases">
        <title>The Genome Sequence of Wuchereria bancrofti.</title>
        <authorList>
            <person name="Nutman T.B."/>
            <person name="Fink D.L."/>
            <person name="Russ C."/>
            <person name="Young S."/>
            <person name="Zeng Q."/>
            <person name="Koehrsen M."/>
            <person name="Alvarado L."/>
            <person name="Berlin A."/>
            <person name="Chapman S.B."/>
            <person name="Chen Z."/>
            <person name="Freedman E."/>
            <person name="Gellesch M."/>
            <person name="Goldberg J."/>
            <person name="Griggs A."/>
            <person name="Gujja S."/>
            <person name="Heilman E.R."/>
            <person name="Heiman D."/>
            <person name="Hepburn T."/>
            <person name="Howarth C."/>
            <person name="Jen D."/>
            <person name="Larson L."/>
            <person name="Lewis B."/>
            <person name="Mehta T."/>
            <person name="Park D."/>
            <person name="Pearson M."/>
            <person name="Roberts A."/>
            <person name="Saif S."/>
            <person name="Shea T."/>
            <person name="Shenoy N."/>
            <person name="Sisk P."/>
            <person name="Stolte C."/>
            <person name="Sykes S."/>
            <person name="Walk T."/>
            <person name="White J."/>
            <person name="Yandava C."/>
            <person name="Haas B."/>
            <person name="Henn M.R."/>
            <person name="Nusbaum C."/>
            <person name="Birren B."/>
        </authorList>
    </citation>
    <scope>NUCLEOTIDE SEQUENCE [LARGE SCALE GENOMIC DNA]</scope>
    <source>
        <strain evidence="4">NA</strain>
    </source>
</reference>
<evidence type="ECO:0000313" key="4">
    <source>
        <dbReference type="Proteomes" id="UP000004810"/>
    </source>
</evidence>
<evidence type="ECO:0008006" key="5">
    <source>
        <dbReference type="Google" id="ProtNLM"/>
    </source>
</evidence>
<keyword evidence="2" id="KW-1133">Transmembrane helix</keyword>
<keyword evidence="2" id="KW-0472">Membrane</keyword>
<dbReference type="EMBL" id="ADBV01023055">
    <property type="protein sequence ID" value="EJW70209.1"/>
    <property type="molecule type" value="Genomic_DNA"/>
</dbReference>